<accession>A0A9D2JYM4</accession>
<keyword evidence="1" id="KW-0479">Metal-binding</keyword>
<feature type="compositionally biased region" description="Acidic residues" evidence="3">
    <location>
        <begin position="33"/>
        <end position="68"/>
    </location>
</feature>
<evidence type="ECO:0000256" key="1">
    <source>
        <dbReference type="ARBA" id="ARBA00022723"/>
    </source>
</evidence>
<sequence>MKNKIYLSLLSVFFLTGCNSQAPIPEESNPEQNNEETEEQVTDDQAEDTETDEEITDENEENEENEEEITYQYKINPNTFSVEPIDEENSDEDEKLVLLTFDDAPYGNTMEIAEALEEKNVKALFFINGMYMEDEEGFETIQKVHDMGFEIGNHTHTHAKLDDYSQDDQLDEIVKTNDIIEEAIGERPRFFRAPHGIMTDYTKQVIEDENMTWMNWSFGYDWESEYQDSAALTDITLNTELLSDGSNILMHDREWTAEAVPEIVDGLIEQGFTIVDPKLIQNGTE</sequence>
<reference evidence="6" key="1">
    <citation type="journal article" date="2021" name="PeerJ">
        <title>Extensive microbial diversity within the chicken gut microbiome revealed by metagenomics and culture.</title>
        <authorList>
            <person name="Gilroy R."/>
            <person name="Ravi A."/>
            <person name="Getino M."/>
            <person name="Pursley I."/>
            <person name="Horton D.L."/>
            <person name="Alikhan N.F."/>
            <person name="Baker D."/>
            <person name="Gharbi K."/>
            <person name="Hall N."/>
            <person name="Watson M."/>
            <person name="Adriaenssens E.M."/>
            <person name="Foster-Nyarko E."/>
            <person name="Jarju S."/>
            <person name="Secka A."/>
            <person name="Antonio M."/>
            <person name="Oren A."/>
            <person name="Chaudhuri R.R."/>
            <person name="La Ragione R."/>
            <person name="Hildebrand F."/>
            <person name="Pallen M.J."/>
        </authorList>
    </citation>
    <scope>NUCLEOTIDE SEQUENCE</scope>
    <source>
        <strain evidence="6">CHK169-4300</strain>
    </source>
</reference>
<dbReference type="CDD" id="cd10917">
    <property type="entry name" value="CE4_NodB_like_6s_7s"/>
    <property type="match status" value="1"/>
</dbReference>
<evidence type="ECO:0000256" key="4">
    <source>
        <dbReference type="SAM" id="SignalP"/>
    </source>
</evidence>
<feature type="region of interest" description="Disordered" evidence="3">
    <location>
        <begin position="20"/>
        <end position="68"/>
    </location>
</feature>
<dbReference type="PANTHER" id="PTHR10587">
    <property type="entry name" value="GLYCOSYL TRANSFERASE-RELATED"/>
    <property type="match status" value="1"/>
</dbReference>
<dbReference type="PANTHER" id="PTHR10587:SF133">
    <property type="entry name" value="CHITIN DEACETYLASE 1-RELATED"/>
    <property type="match status" value="1"/>
</dbReference>
<evidence type="ECO:0000259" key="5">
    <source>
        <dbReference type="PROSITE" id="PS51677"/>
    </source>
</evidence>
<keyword evidence="4" id="KW-0732">Signal</keyword>
<dbReference type="PROSITE" id="PS51677">
    <property type="entry name" value="NODB"/>
    <property type="match status" value="1"/>
</dbReference>
<comment type="caution">
    <text evidence="6">The sequence shown here is derived from an EMBL/GenBank/DDBJ whole genome shotgun (WGS) entry which is preliminary data.</text>
</comment>
<dbReference type="InterPro" id="IPR011330">
    <property type="entry name" value="Glyco_hydro/deAcase_b/a-brl"/>
</dbReference>
<proteinExistence type="predicted"/>
<dbReference type="InterPro" id="IPR050248">
    <property type="entry name" value="Polysacc_deacetylase_ArnD"/>
</dbReference>
<dbReference type="GO" id="GO:0046872">
    <property type="term" value="F:metal ion binding"/>
    <property type="evidence" value="ECO:0007669"/>
    <property type="project" value="UniProtKB-KW"/>
</dbReference>
<dbReference type="GO" id="GO:0005975">
    <property type="term" value="P:carbohydrate metabolic process"/>
    <property type="evidence" value="ECO:0007669"/>
    <property type="project" value="InterPro"/>
</dbReference>
<dbReference type="InterPro" id="IPR002509">
    <property type="entry name" value="NODB_dom"/>
</dbReference>
<name>A0A9D2JYM4_9LACT</name>
<feature type="signal peptide" evidence="4">
    <location>
        <begin position="1"/>
        <end position="22"/>
    </location>
</feature>
<evidence type="ECO:0000256" key="3">
    <source>
        <dbReference type="SAM" id="MobiDB-lite"/>
    </source>
</evidence>
<organism evidence="6 7">
    <name type="scientific">Candidatus Atopostipes pullistercoris</name>
    <dbReference type="NCBI Taxonomy" id="2838467"/>
    <lineage>
        <taxon>Bacteria</taxon>
        <taxon>Bacillati</taxon>
        <taxon>Bacillota</taxon>
        <taxon>Bacilli</taxon>
        <taxon>Lactobacillales</taxon>
        <taxon>Carnobacteriaceae</taxon>
        <taxon>Atopostipes</taxon>
    </lineage>
</organism>
<evidence type="ECO:0000313" key="7">
    <source>
        <dbReference type="Proteomes" id="UP000824106"/>
    </source>
</evidence>
<protein>
    <submittedName>
        <fullName evidence="6">Polysaccharide deacetylase family protein</fullName>
    </submittedName>
</protein>
<dbReference type="GO" id="GO:0016810">
    <property type="term" value="F:hydrolase activity, acting on carbon-nitrogen (but not peptide) bonds"/>
    <property type="evidence" value="ECO:0007669"/>
    <property type="project" value="InterPro"/>
</dbReference>
<dbReference type="AlphaFoldDB" id="A0A9D2JYM4"/>
<feature type="domain" description="NodB homology" evidence="5">
    <location>
        <begin position="95"/>
        <end position="275"/>
    </location>
</feature>
<gene>
    <name evidence="6" type="ORF">H9808_06245</name>
</gene>
<dbReference type="Pfam" id="PF01522">
    <property type="entry name" value="Polysacc_deac_1"/>
    <property type="match status" value="1"/>
</dbReference>
<feature type="compositionally biased region" description="Low complexity" evidence="3">
    <location>
        <begin position="23"/>
        <end position="32"/>
    </location>
</feature>
<feature type="chain" id="PRO_5038713404" evidence="4">
    <location>
        <begin position="23"/>
        <end position="285"/>
    </location>
</feature>
<keyword evidence="2" id="KW-0378">Hydrolase</keyword>
<reference evidence="6" key="2">
    <citation type="submission" date="2021-04" db="EMBL/GenBank/DDBJ databases">
        <authorList>
            <person name="Gilroy R."/>
        </authorList>
    </citation>
    <scope>NUCLEOTIDE SEQUENCE</scope>
    <source>
        <strain evidence="6">CHK169-4300</strain>
    </source>
</reference>
<evidence type="ECO:0000256" key="2">
    <source>
        <dbReference type="ARBA" id="ARBA00022801"/>
    </source>
</evidence>
<dbReference type="EMBL" id="DXAZ01000098">
    <property type="protein sequence ID" value="HIZ71348.1"/>
    <property type="molecule type" value="Genomic_DNA"/>
</dbReference>
<evidence type="ECO:0000313" key="6">
    <source>
        <dbReference type="EMBL" id="HIZ71348.1"/>
    </source>
</evidence>
<dbReference type="Gene3D" id="3.20.20.370">
    <property type="entry name" value="Glycoside hydrolase/deacetylase"/>
    <property type="match status" value="1"/>
</dbReference>
<dbReference type="SUPFAM" id="SSF88713">
    <property type="entry name" value="Glycoside hydrolase/deacetylase"/>
    <property type="match status" value="1"/>
</dbReference>
<dbReference type="Proteomes" id="UP000824106">
    <property type="component" value="Unassembled WGS sequence"/>
</dbReference>
<dbReference type="GO" id="GO:0016020">
    <property type="term" value="C:membrane"/>
    <property type="evidence" value="ECO:0007669"/>
    <property type="project" value="TreeGrafter"/>
</dbReference>
<dbReference type="PROSITE" id="PS51257">
    <property type="entry name" value="PROKAR_LIPOPROTEIN"/>
    <property type="match status" value="1"/>
</dbReference>